<reference evidence="1 2" key="1">
    <citation type="submission" date="2019-06" db="EMBL/GenBank/DDBJ databases">
        <title>Description of Kitasatospora acidophila sp. nov. isolated from pine grove soil, and reclassification of Streptomyces novaecaesareae to Kitasatospora novaeceasareae comb. nov.</title>
        <authorList>
            <person name="Kim M.J."/>
        </authorList>
    </citation>
    <scope>NUCLEOTIDE SEQUENCE [LARGE SCALE GENOMIC DNA]</scope>
    <source>
        <strain evidence="1 2">MMS16-CNU292</strain>
    </source>
</reference>
<evidence type="ECO:0000313" key="1">
    <source>
        <dbReference type="EMBL" id="TQF01973.1"/>
    </source>
</evidence>
<name>A0A540VZ06_9ACTN</name>
<dbReference type="AlphaFoldDB" id="A0A540VZ06"/>
<accession>A0A540VZ06</accession>
<sequence length="332" mass="36530">MSGSSPSDRVVFHPAGLDDALRAVVEEVGAGRWMAMRDLLAASRSLPGVRTARSQVLGAVAAGSTVVEEWRREEPNSADAAAMSARVAVERALRAGREHPGWAGVLAGRAREACWSAVNTAPADPVPWVCLLALAQLDTTEAVPDHRVAAPWGGSFLPTGPWGLLHEAMLRDPVGREAHVRMLQFWLSRPTGQFSAVWNFVFFMEGLAPAGSPRLVLPLLAHAETYWALRKSGRARDADHRQWQVSESVGRRTERAWSEWFRQPFQEPPTAVDLNLLAHALWAGRRRADAAQVFEVIGPHASRIPWAYVADRPGGPEQAFLEARDQCLYLRH</sequence>
<evidence type="ECO:0008006" key="3">
    <source>
        <dbReference type="Google" id="ProtNLM"/>
    </source>
</evidence>
<organism evidence="1 2">
    <name type="scientific">Kitasatospora acidiphila</name>
    <dbReference type="NCBI Taxonomy" id="2567942"/>
    <lineage>
        <taxon>Bacteria</taxon>
        <taxon>Bacillati</taxon>
        <taxon>Actinomycetota</taxon>
        <taxon>Actinomycetes</taxon>
        <taxon>Kitasatosporales</taxon>
        <taxon>Streptomycetaceae</taxon>
        <taxon>Kitasatospora</taxon>
    </lineage>
</organism>
<dbReference type="Proteomes" id="UP000319103">
    <property type="component" value="Unassembled WGS sequence"/>
</dbReference>
<evidence type="ECO:0000313" key="2">
    <source>
        <dbReference type="Proteomes" id="UP000319103"/>
    </source>
</evidence>
<keyword evidence="2" id="KW-1185">Reference proteome</keyword>
<dbReference type="RefSeq" id="WP_141632695.1">
    <property type="nucleotide sequence ID" value="NZ_VIGB01000003.1"/>
</dbReference>
<comment type="caution">
    <text evidence="1">The sequence shown here is derived from an EMBL/GenBank/DDBJ whole genome shotgun (WGS) entry which is preliminary data.</text>
</comment>
<gene>
    <name evidence="1" type="ORF">E6W39_06410</name>
</gene>
<dbReference type="OrthoDB" id="4312942at2"/>
<proteinExistence type="predicted"/>
<protein>
    <recommendedName>
        <fullName evidence="3">DUF4034 domain-containing protein</fullName>
    </recommendedName>
</protein>
<dbReference type="EMBL" id="VIGB01000003">
    <property type="protein sequence ID" value="TQF01973.1"/>
    <property type="molecule type" value="Genomic_DNA"/>
</dbReference>